<dbReference type="GO" id="GO:0016791">
    <property type="term" value="F:phosphatase activity"/>
    <property type="evidence" value="ECO:0007669"/>
    <property type="project" value="UniProtKB-ARBA"/>
</dbReference>
<dbReference type="InterPro" id="IPR000150">
    <property type="entry name" value="Cof"/>
</dbReference>
<dbReference type="Pfam" id="PF08282">
    <property type="entry name" value="Hydrolase_3"/>
    <property type="match status" value="1"/>
</dbReference>
<dbReference type="InterPro" id="IPR006379">
    <property type="entry name" value="HAD-SF_hydro_IIB"/>
</dbReference>
<keyword evidence="2" id="KW-1185">Reference proteome</keyword>
<dbReference type="SFLD" id="SFLDG01140">
    <property type="entry name" value="C2.B:_Phosphomannomutase_and_P"/>
    <property type="match status" value="1"/>
</dbReference>
<dbReference type="SUPFAM" id="SSF56784">
    <property type="entry name" value="HAD-like"/>
    <property type="match status" value="1"/>
</dbReference>
<dbReference type="NCBIfam" id="TIGR00099">
    <property type="entry name" value="Cof-subfamily"/>
    <property type="match status" value="1"/>
</dbReference>
<evidence type="ECO:0000313" key="2">
    <source>
        <dbReference type="Proteomes" id="UP001055025"/>
    </source>
</evidence>
<evidence type="ECO:0008006" key="3">
    <source>
        <dbReference type="Google" id="ProtNLM"/>
    </source>
</evidence>
<dbReference type="RefSeq" id="WP_265590982.1">
    <property type="nucleotide sequence ID" value="NZ_BQKC01000001.1"/>
</dbReference>
<dbReference type="PROSITE" id="PS01228">
    <property type="entry name" value="COF_1"/>
    <property type="match status" value="1"/>
</dbReference>
<dbReference type="PANTHER" id="PTHR10000:SF25">
    <property type="entry name" value="PHOSPHATASE YKRA-RELATED"/>
    <property type="match status" value="1"/>
</dbReference>
<dbReference type="PANTHER" id="PTHR10000">
    <property type="entry name" value="PHOSPHOSERINE PHOSPHATASE"/>
    <property type="match status" value="1"/>
</dbReference>
<dbReference type="Proteomes" id="UP001055025">
    <property type="component" value="Unassembled WGS sequence"/>
</dbReference>
<dbReference type="InterPro" id="IPR023214">
    <property type="entry name" value="HAD_sf"/>
</dbReference>
<name>A0AAV5B4Q3_9ACTN</name>
<evidence type="ECO:0000313" key="1">
    <source>
        <dbReference type="EMBL" id="GJM55958.1"/>
    </source>
</evidence>
<protein>
    <recommendedName>
        <fullName evidence="3">Cof-type HAD-IIB family hydrolase</fullName>
    </recommendedName>
</protein>
<dbReference type="PROSITE" id="PS01229">
    <property type="entry name" value="COF_2"/>
    <property type="match status" value="1"/>
</dbReference>
<dbReference type="Gene3D" id="3.40.50.1000">
    <property type="entry name" value="HAD superfamily/HAD-like"/>
    <property type="match status" value="1"/>
</dbReference>
<dbReference type="AlphaFoldDB" id="A0AAV5B4Q3"/>
<dbReference type="GO" id="GO:0005829">
    <property type="term" value="C:cytosol"/>
    <property type="evidence" value="ECO:0007669"/>
    <property type="project" value="TreeGrafter"/>
</dbReference>
<comment type="caution">
    <text evidence="1">The sequence shown here is derived from an EMBL/GenBank/DDBJ whole genome shotgun (WGS) entry which is preliminary data.</text>
</comment>
<dbReference type="EMBL" id="BQKC01000001">
    <property type="protein sequence ID" value="GJM55958.1"/>
    <property type="molecule type" value="Genomic_DNA"/>
</dbReference>
<proteinExistence type="predicted"/>
<accession>A0AAV5B4Q3</accession>
<dbReference type="InterPro" id="IPR036412">
    <property type="entry name" value="HAD-like_sf"/>
</dbReference>
<reference evidence="1" key="1">
    <citation type="journal article" date="2022" name="Int. J. Syst. Evol. Microbiol.">
        <title>Granulimonas faecalis gen. nov., sp. nov., and Leptogranulimonas caecicola gen. nov., sp. nov., novel lactate-producing Atopobiaceae bacteria isolated from mouse intestines, and an emended description of the family Atopobiaceae.</title>
        <authorList>
            <person name="Morinaga K."/>
            <person name="Kusada H."/>
            <person name="Sakamoto S."/>
            <person name="Murakami T."/>
            <person name="Toyoda A."/>
            <person name="Mori H."/>
            <person name="Meng X.Y."/>
            <person name="Takashino M."/>
            <person name="Murotomi K."/>
            <person name="Tamaki H."/>
        </authorList>
    </citation>
    <scope>NUCLEOTIDE SEQUENCE</scope>
    <source>
        <strain evidence="1">OPF53</strain>
    </source>
</reference>
<dbReference type="Gene3D" id="3.30.1240.10">
    <property type="match status" value="1"/>
</dbReference>
<organism evidence="1 2">
    <name type="scientific">Granulimonas faecalis</name>
    <dbReference type="NCBI Taxonomy" id="2894155"/>
    <lineage>
        <taxon>Bacteria</taxon>
        <taxon>Bacillati</taxon>
        <taxon>Actinomycetota</taxon>
        <taxon>Coriobacteriia</taxon>
        <taxon>Coriobacteriales</taxon>
        <taxon>Kribbibacteriaceae</taxon>
        <taxon>Granulimonas</taxon>
    </lineage>
</organism>
<dbReference type="SFLD" id="SFLDS00003">
    <property type="entry name" value="Haloacid_Dehalogenase"/>
    <property type="match status" value="1"/>
</dbReference>
<dbReference type="GO" id="GO:0000287">
    <property type="term" value="F:magnesium ion binding"/>
    <property type="evidence" value="ECO:0007669"/>
    <property type="project" value="TreeGrafter"/>
</dbReference>
<sequence>MADRIAFFDVDGTLLSFRTHSMPETTRVALRELRKNDVLIYVASGRALFQLPRALREGEGDFPGFDGFICNSGQICLDDRGIFRMTALDPADVRAITEQSMDGSYDIVYMTADRAFTPRHGDLVRRAEENANVRFDEDSPEEAYRRPVFQMNAFIAPEDEHRILEVTDNVKLVRWTEDFADIIPADGGKDQGVLAVLEHHGIDRSGAYAFGDGGNDVSMLNAVGCGVAMGNADHRAKAVADVITTSVDDAGIYRACVHLGLIDDVLGICGGDRTYTVIEDKGGR</sequence>
<gene>
    <name evidence="1" type="ORF">ATOP_16130</name>
</gene>
<dbReference type="NCBIfam" id="TIGR01484">
    <property type="entry name" value="HAD-SF-IIB"/>
    <property type="match status" value="1"/>
</dbReference>